<accession>A0A820FKX8</accession>
<gene>
    <name evidence="1" type="ORF">JBS370_LOCUS39230</name>
</gene>
<comment type="caution">
    <text evidence="1">The sequence shown here is derived from an EMBL/GenBank/DDBJ whole genome shotgun (WGS) entry which is preliminary data.</text>
</comment>
<dbReference type="AlphaFoldDB" id="A0A820FKX8"/>
<evidence type="ECO:0000313" key="2">
    <source>
        <dbReference type="Proteomes" id="UP000663836"/>
    </source>
</evidence>
<proteinExistence type="predicted"/>
<feature type="non-terminal residue" evidence="1">
    <location>
        <position position="1"/>
    </location>
</feature>
<dbReference type="Proteomes" id="UP000663836">
    <property type="component" value="Unassembled WGS sequence"/>
</dbReference>
<evidence type="ECO:0000313" key="1">
    <source>
        <dbReference type="EMBL" id="CAF4265495.1"/>
    </source>
</evidence>
<reference evidence="1" key="1">
    <citation type="submission" date="2021-02" db="EMBL/GenBank/DDBJ databases">
        <authorList>
            <person name="Nowell W R."/>
        </authorList>
    </citation>
    <scope>NUCLEOTIDE SEQUENCE</scope>
</reference>
<dbReference type="EMBL" id="CAJOBD010025861">
    <property type="protein sequence ID" value="CAF4265495.1"/>
    <property type="molecule type" value="Genomic_DNA"/>
</dbReference>
<sequence length="35" mass="3937">MSLIVMPILTCSIPLLLDDLIELCIAYLRDHLHAS</sequence>
<organism evidence="1 2">
    <name type="scientific">Rotaria sordida</name>
    <dbReference type="NCBI Taxonomy" id="392033"/>
    <lineage>
        <taxon>Eukaryota</taxon>
        <taxon>Metazoa</taxon>
        <taxon>Spiralia</taxon>
        <taxon>Gnathifera</taxon>
        <taxon>Rotifera</taxon>
        <taxon>Eurotatoria</taxon>
        <taxon>Bdelloidea</taxon>
        <taxon>Philodinida</taxon>
        <taxon>Philodinidae</taxon>
        <taxon>Rotaria</taxon>
    </lineage>
</organism>
<protein>
    <submittedName>
        <fullName evidence="1">Uncharacterized protein</fullName>
    </submittedName>
</protein>
<name>A0A820FKX8_9BILA</name>